<sequence>MKGDGHGQHGSAPKRADHHSRQSNKTPRQPKKIGEVVKADKKKRNDPKAIVDRWEWEWDGGA</sequence>
<organism evidence="2 3">
    <name type="scientific">Cytospora mali</name>
    <name type="common">Apple Valsa canker fungus</name>
    <name type="synonym">Valsa mali</name>
    <dbReference type="NCBI Taxonomy" id="578113"/>
    <lineage>
        <taxon>Eukaryota</taxon>
        <taxon>Fungi</taxon>
        <taxon>Dikarya</taxon>
        <taxon>Ascomycota</taxon>
        <taxon>Pezizomycotina</taxon>
        <taxon>Sordariomycetes</taxon>
        <taxon>Sordariomycetidae</taxon>
        <taxon>Diaporthales</taxon>
        <taxon>Cytosporaceae</taxon>
        <taxon>Cytospora</taxon>
    </lineage>
</organism>
<dbReference type="Proteomes" id="UP000078559">
    <property type="component" value="Chromosome 7"/>
</dbReference>
<evidence type="ECO:0000313" key="2">
    <source>
        <dbReference type="EMBL" id="KUI71258.1"/>
    </source>
</evidence>
<accession>A0A194W598</accession>
<proteinExistence type="predicted"/>
<dbReference type="EMBL" id="CM003104">
    <property type="protein sequence ID" value="KUI71258.1"/>
    <property type="molecule type" value="Genomic_DNA"/>
</dbReference>
<reference evidence="2" key="1">
    <citation type="submission" date="2014-12" db="EMBL/GenBank/DDBJ databases">
        <title>Genome Sequence of Valsa Canker Pathogens Uncovers a Specific Adaption of Colonization on Woody Bark.</title>
        <authorList>
            <person name="Yin Z."/>
            <person name="Liu H."/>
            <person name="Gao X."/>
            <person name="Li Z."/>
            <person name="Song N."/>
            <person name="Ke X."/>
            <person name="Dai Q."/>
            <person name="Wu Y."/>
            <person name="Sun Y."/>
            <person name="Xu J.-R."/>
            <person name="Kang Z.K."/>
            <person name="Wang L."/>
            <person name="Huang L."/>
        </authorList>
    </citation>
    <scope>NUCLEOTIDE SEQUENCE [LARGE SCALE GENOMIC DNA]</scope>
    <source>
        <strain evidence="2">03-8</strain>
    </source>
</reference>
<name>A0A194W598_CYTMA</name>
<dbReference type="AlphaFoldDB" id="A0A194W598"/>
<evidence type="ECO:0000313" key="3">
    <source>
        <dbReference type="Proteomes" id="UP000078559"/>
    </source>
</evidence>
<keyword evidence="3" id="KW-1185">Reference proteome</keyword>
<feature type="compositionally biased region" description="Basic and acidic residues" evidence="1">
    <location>
        <begin position="46"/>
        <end position="56"/>
    </location>
</feature>
<gene>
    <name evidence="2" type="ORF">VM1G_11765</name>
</gene>
<evidence type="ECO:0000256" key="1">
    <source>
        <dbReference type="SAM" id="MobiDB-lite"/>
    </source>
</evidence>
<protein>
    <submittedName>
        <fullName evidence="2">Uncharacterized protein</fullName>
    </submittedName>
</protein>
<feature type="region of interest" description="Disordered" evidence="1">
    <location>
        <begin position="1"/>
        <end position="62"/>
    </location>
</feature>